<dbReference type="GO" id="GO:0000931">
    <property type="term" value="C:gamma-tubulin ring complex"/>
    <property type="evidence" value="ECO:0007669"/>
    <property type="project" value="InterPro"/>
</dbReference>
<dbReference type="GO" id="GO:0005819">
    <property type="term" value="C:spindle"/>
    <property type="evidence" value="ECO:0007669"/>
    <property type="project" value="TreeGrafter"/>
</dbReference>
<evidence type="ECO:0008006" key="7">
    <source>
        <dbReference type="Google" id="ProtNLM"/>
    </source>
</evidence>
<keyword evidence="3" id="KW-0963">Cytoplasm</keyword>
<gene>
    <name evidence="5" type="ORF">CEUTPL_LOCUS5746</name>
</gene>
<evidence type="ECO:0000256" key="3">
    <source>
        <dbReference type="ARBA" id="ARBA00022490"/>
    </source>
</evidence>
<dbReference type="Pfam" id="PF12554">
    <property type="entry name" value="MOZART1"/>
    <property type="match status" value="1"/>
</dbReference>
<keyword evidence="6" id="KW-1185">Reference proteome</keyword>
<dbReference type="PANTHER" id="PTHR28520">
    <property type="entry name" value="MITOTIC-SPINDLE ORGANIZING PROTEIN 1"/>
    <property type="match status" value="1"/>
</dbReference>
<evidence type="ECO:0000313" key="6">
    <source>
        <dbReference type="Proteomes" id="UP001152799"/>
    </source>
</evidence>
<organism evidence="5 6">
    <name type="scientific">Ceutorhynchus assimilis</name>
    <name type="common">cabbage seed weevil</name>
    <dbReference type="NCBI Taxonomy" id="467358"/>
    <lineage>
        <taxon>Eukaryota</taxon>
        <taxon>Metazoa</taxon>
        <taxon>Ecdysozoa</taxon>
        <taxon>Arthropoda</taxon>
        <taxon>Hexapoda</taxon>
        <taxon>Insecta</taxon>
        <taxon>Pterygota</taxon>
        <taxon>Neoptera</taxon>
        <taxon>Endopterygota</taxon>
        <taxon>Coleoptera</taxon>
        <taxon>Polyphaga</taxon>
        <taxon>Cucujiformia</taxon>
        <taxon>Curculionidae</taxon>
        <taxon>Ceutorhynchinae</taxon>
        <taxon>Ceutorhynchus</taxon>
    </lineage>
</organism>
<dbReference type="GO" id="GO:0031021">
    <property type="term" value="C:interphase microtubule organizing center"/>
    <property type="evidence" value="ECO:0007669"/>
    <property type="project" value="TreeGrafter"/>
</dbReference>
<dbReference type="OrthoDB" id="48571at2759"/>
<comment type="subcellular location">
    <subcellularLocation>
        <location evidence="1">Cytoplasm</location>
        <location evidence="1">Cytoskeleton</location>
        <location evidence="1">Microtubule organizing center</location>
    </subcellularLocation>
</comment>
<dbReference type="PANTHER" id="PTHR28520:SF2">
    <property type="entry name" value="MITOTIC-SPINDLE ORGANIZING PROTEIN 1"/>
    <property type="match status" value="1"/>
</dbReference>
<evidence type="ECO:0000256" key="2">
    <source>
        <dbReference type="ARBA" id="ARBA00011015"/>
    </source>
</evidence>
<proteinExistence type="inferred from homology"/>
<evidence type="ECO:0000256" key="1">
    <source>
        <dbReference type="ARBA" id="ARBA00004267"/>
    </source>
</evidence>
<protein>
    <recommendedName>
        <fullName evidence="7">Mitotic-spindle organizing protein 1</fullName>
    </recommendedName>
</protein>
<accession>A0A9N9MKY3</accession>
<dbReference type="GO" id="GO:0051415">
    <property type="term" value="P:microtubule nucleation by interphase microtubule organizing center"/>
    <property type="evidence" value="ECO:0007669"/>
    <property type="project" value="TreeGrafter"/>
</dbReference>
<sequence>MEPSLTSQIKEAQTTLETIQEISRLLNTGLSPEALTVCVRLCEVGVNPEVLSSLVRDFQREVKEYQRPKNARNTGNQN</sequence>
<dbReference type="Proteomes" id="UP001152799">
    <property type="component" value="Chromosome 2"/>
</dbReference>
<dbReference type="GO" id="GO:0033566">
    <property type="term" value="P:gamma-tubulin complex localization"/>
    <property type="evidence" value="ECO:0007669"/>
    <property type="project" value="InterPro"/>
</dbReference>
<dbReference type="GO" id="GO:0090307">
    <property type="term" value="P:mitotic spindle assembly"/>
    <property type="evidence" value="ECO:0007669"/>
    <property type="project" value="TreeGrafter"/>
</dbReference>
<keyword evidence="4" id="KW-0206">Cytoskeleton</keyword>
<dbReference type="InterPro" id="IPR022214">
    <property type="entry name" value="MZT1"/>
</dbReference>
<dbReference type="GO" id="GO:0005813">
    <property type="term" value="C:centrosome"/>
    <property type="evidence" value="ECO:0007669"/>
    <property type="project" value="TreeGrafter"/>
</dbReference>
<reference evidence="5" key="1">
    <citation type="submission" date="2022-01" db="EMBL/GenBank/DDBJ databases">
        <authorList>
            <person name="King R."/>
        </authorList>
    </citation>
    <scope>NUCLEOTIDE SEQUENCE</scope>
</reference>
<name>A0A9N9MKY3_9CUCU</name>
<evidence type="ECO:0000313" key="5">
    <source>
        <dbReference type="EMBL" id="CAG9765131.1"/>
    </source>
</evidence>
<dbReference type="AlphaFoldDB" id="A0A9N9MKY3"/>
<dbReference type="EMBL" id="OU892278">
    <property type="protein sequence ID" value="CAG9765131.1"/>
    <property type="molecule type" value="Genomic_DNA"/>
</dbReference>
<evidence type="ECO:0000256" key="4">
    <source>
        <dbReference type="ARBA" id="ARBA00023212"/>
    </source>
</evidence>
<comment type="similarity">
    <text evidence="2">Belongs to the MOZART1 family.</text>
</comment>